<gene>
    <name evidence="2" type="ORF">EZM97_20610</name>
</gene>
<dbReference type="Proteomes" id="UP000291822">
    <property type="component" value="Unassembled WGS sequence"/>
</dbReference>
<name>A0A4V2NM13_9GAMM</name>
<evidence type="ECO:0000259" key="1">
    <source>
        <dbReference type="PROSITE" id="PS50213"/>
    </source>
</evidence>
<dbReference type="InterPro" id="IPR036378">
    <property type="entry name" value="FAS1_dom_sf"/>
</dbReference>
<reference evidence="2 3" key="1">
    <citation type="submission" date="2019-02" db="EMBL/GenBank/DDBJ databases">
        <title>Dyella amyloliquefaciens sp. nov., isolated from forest soil.</title>
        <authorList>
            <person name="Gao Z.-H."/>
            <person name="Qiu L.-H."/>
        </authorList>
    </citation>
    <scope>NUCLEOTIDE SEQUENCE [LARGE SCALE GENOMIC DNA]</scope>
    <source>
        <strain evidence="2 3">KACC 12747</strain>
    </source>
</reference>
<dbReference type="SMART" id="SM00554">
    <property type="entry name" value="FAS1"/>
    <property type="match status" value="1"/>
</dbReference>
<dbReference type="EMBL" id="SJTG01000002">
    <property type="protein sequence ID" value="TCI11211.1"/>
    <property type="molecule type" value="Genomic_DNA"/>
</dbReference>
<evidence type="ECO:0000313" key="2">
    <source>
        <dbReference type="EMBL" id="TCI11211.1"/>
    </source>
</evidence>
<dbReference type="Gene3D" id="2.30.180.10">
    <property type="entry name" value="FAS1 domain"/>
    <property type="match status" value="1"/>
</dbReference>
<dbReference type="RefSeq" id="WP_131409985.1">
    <property type="nucleotide sequence ID" value="NZ_SJTG01000002.1"/>
</dbReference>
<dbReference type="InterPro" id="IPR000782">
    <property type="entry name" value="FAS1_domain"/>
</dbReference>
<evidence type="ECO:0000313" key="3">
    <source>
        <dbReference type="Proteomes" id="UP000291822"/>
    </source>
</evidence>
<protein>
    <submittedName>
        <fullName evidence="2">Fasciclin domain-containing protein</fullName>
    </submittedName>
</protein>
<sequence>MSNNDSNVSRVSSKNLVDTAAANGSFHTLGKALEAAELTNVLKGTGPYTVFAPTDEAFEKLPKDTLANWLKPENKAELISVLKYHVLPGRASAVDVEKLTTPKMMQGQTATITKDGDKLRIGGATITKSDIASSNGIIHAIDAVNVPTKQ</sequence>
<dbReference type="AlphaFoldDB" id="A0A4V2NM13"/>
<dbReference type="PROSITE" id="PS50213">
    <property type="entry name" value="FAS1"/>
    <property type="match status" value="1"/>
</dbReference>
<comment type="caution">
    <text evidence="2">The sequence shown here is derived from an EMBL/GenBank/DDBJ whole genome shotgun (WGS) entry which is preliminary data.</text>
</comment>
<dbReference type="PANTHER" id="PTHR10900">
    <property type="entry name" value="PERIOSTIN-RELATED"/>
    <property type="match status" value="1"/>
</dbReference>
<dbReference type="GO" id="GO:0005615">
    <property type="term" value="C:extracellular space"/>
    <property type="evidence" value="ECO:0007669"/>
    <property type="project" value="TreeGrafter"/>
</dbReference>
<dbReference type="Pfam" id="PF02469">
    <property type="entry name" value="Fasciclin"/>
    <property type="match status" value="1"/>
</dbReference>
<organism evidence="2 3">
    <name type="scientific">Dyella soli</name>
    <dbReference type="NCBI Taxonomy" id="522319"/>
    <lineage>
        <taxon>Bacteria</taxon>
        <taxon>Pseudomonadati</taxon>
        <taxon>Pseudomonadota</taxon>
        <taxon>Gammaproteobacteria</taxon>
        <taxon>Lysobacterales</taxon>
        <taxon>Rhodanobacteraceae</taxon>
        <taxon>Dyella</taxon>
    </lineage>
</organism>
<dbReference type="SUPFAM" id="SSF82153">
    <property type="entry name" value="FAS1 domain"/>
    <property type="match status" value="1"/>
</dbReference>
<dbReference type="PANTHER" id="PTHR10900:SF77">
    <property type="entry name" value="FI19380P1"/>
    <property type="match status" value="1"/>
</dbReference>
<dbReference type="InterPro" id="IPR050904">
    <property type="entry name" value="Adhesion/Biosynth-related"/>
</dbReference>
<accession>A0A4V2NM13</accession>
<feature type="domain" description="FAS1" evidence="1">
    <location>
        <begin position="13"/>
        <end position="145"/>
    </location>
</feature>
<dbReference type="FunFam" id="2.30.180.10:FF:000032">
    <property type="entry name" value="Fasciclin domain-containing protein, putative"/>
    <property type="match status" value="1"/>
</dbReference>
<keyword evidence="3" id="KW-1185">Reference proteome</keyword>
<proteinExistence type="predicted"/>